<proteinExistence type="predicted"/>
<accession>A0ABN3E1Z6</accession>
<evidence type="ECO:0000313" key="2">
    <source>
        <dbReference type="Proteomes" id="UP001500305"/>
    </source>
</evidence>
<dbReference type="EMBL" id="BAAATR010000012">
    <property type="protein sequence ID" value="GAA2246728.1"/>
    <property type="molecule type" value="Genomic_DNA"/>
</dbReference>
<organism evidence="1 2">
    <name type="scientific">Kitasatospora cystarginea</name>
    <dbReference type="NCBI Taxonomy" id="58350"/>
    <lineage>
        <taxon>Bacteria</taxon>
        <taxon>Bacillati</taxon>
        <taxon>Actinomycetota</taxon>
        <taxon>Actinomycetes</taxon>
        <taxon>Kitasatosporales</taxon>
        <taxon>Streptomycetaceae</taxon>
        <taxon>Kitasatospora</taxon>
    </lineage>
</organism>
<comment type="caution">
    <text evidence="1">The sequence shown here is derived from an EMBL/GenBank/DDBJ whole genome shotgun (WGS) entry which is preliminary data.</text>
</comment>
<gene>
    <name evidence="1" type="ORF">GCM10010430_30930</name>
</gene>
<evidence type="ECO:0000313" key="1">
    <source>
        <dbReference type="EMBL" id="GAA2246728.1"/>
    </source>
</evidence>
<keyword evidence="2" id="KW-1185">Reference proteome</keyword>
<reference evidence="1 2" key="1">
    <citation type="journal article" date="2019" name="Int. J. Syst. Evol. Microbiol.">
        <title>The Global Catalogue of Microorganisms (GCM) 10K type strain sequencing project: providing services to taxonomists for standard genome sequencing and annotation.</title>
        <authorList>
            <consortium name="The Broad Institute Genomics Platform"/>
            <consortium name="The Broad Institute Genome Sequencing Center for Infectious Disease"/>
            <person name="Wu L."/>
            <person name="Ma J."/>
        </authorList>
    </citation>
    <scope>NUCLEOTIDE SEQUENCE [LARGE SCALE GENOMIC DNA]</scope>
    <source>
        <strain evidence="1 2">JCM 7356</strain>
    </source>
</reference>
<dbReference type="Proteomes" id="UP001500305">
    <property type="component" value="Unassembled WGS sequence"/>
</dbReference>
<sequence length="157" mass="16608">MGNHVHEIASTPVSDRTVFEHTICHSRFGPPEPRAGHAVDLEAGPTNPAGTGFNPKVSAAKTACSARPDSRCYRARARVVSVDIIVLNSPDPGSLGTLHAARPARLGSPEPAEFTFCGRPTRGMTIVGLHATATRKAWYPADLADTTAKCTACMAYL</sequence>
<name>A0ABN3E1Z6_9ACTN</name>
<protein>
    <submittedName>
        <fullName evidence="1">Uncharacterized protein</fullName>
    </submittedName>
</protein>